<dbReference type="InterPro" id="IPR019004">
    <property type="entry name" value="YqeY/Aim41"/>
</dbReference>
<dbReference type="Pfam" id="PF09424">
    <property type="entry name" value="YqeY"/>
    <property type="match status" value="1"/>
</dbReference>
<dbReference type="OrthoDB" id="9788127at2"/>
<protein>
    <recommendedName>
        <fullName evidence="3">GatB/Yqey</fullName>
    </recommendedName>
</protein>
<dbReference type="PANTHER" id="PTHR28055">
    <property type="entry name" value="ALTERED INHERITANCE OF MITOCHONDRIA PROTEIN 41, MITOCHONDRIAL"/>
    <property type="match status" value="1"/>
</dbReference>
<dbReference type="Gene3D" id="1.10.1510.10">
    <property type="entry name" value="Uncharacterised protein YqeY/AIM41 PF09424, N-terminal domain"/>
    <property type="match status" value="1"/>
</dbReference>
<dbReference type="PANTHER" id="PTHR28055:SF1">
    <property type="entry name" value="ALTERED INHERITANCE OF MITOCHONDRIA PROTEIN 41, MITOCHONDRIAL"/>
    <property type="match status" value="1"/>
</dbReference>
<keyword evidence="2" id="KW-1185">Reference proteome</keyword>
<dbReference type="EMBL" id="CP002156">
    <property type="protein sequence ID" value="ADM10656.1"/>
    <property type="molecule type" value="Genomic_DNA"/>
</dbReference>
<dbReference type="RefSeq" id="WP_013301630.1">
    <property type="nucleotide sequence ID" value="NC_014414.1"/>
</dbReference>
<reference evidence="2" key="1">
    <citation type="submission" date="2010-08" db="EMBL/GenBank/DDBJ databases">
        <title>Genome sequence of Parvularcula bermudensis HTCC2503.</title>
        <authorList>
            <person name="Kang D.-M."/>
            <person name="Oh H.-M."/>
            <person name="Cho J.-C."/>
        </authorList>
    </citation>
    <scope>NUCLEOTIDE SEQUENCE [LARGE SCALE GENOMIC DNA]</scope>
    <source>
        <strain evidence="2">ATCC BAA-594 / HTCC2503 / KCTC 12087</strain>
    </source>
</reference>
<dbReference type="SUPFAM" id="SSF89095">
    <property type="entry name" value="GatB/YqeY motif"/>
    <property type="match status" value="1"/>
</dbReference>
<proteinExistence type="predicted"/>
<name>E0TGP7_PARBH</name>
<reference evidence="1 2" key="2">
    <citation type="journal article" date="2011" name="J. Bacteriol.">
        <title>Complete genome sequence of strain HTCC2503T of Parvularcula bermudensis, the type species of the order "Parvularculales" in the class Alphaproteobacteria.</title>
        <authorList>
            <person name="Oh H.M."/>
            <person name="Kang I."/>
            <person name="Vergin K.L."/>
            <person name="Kang D."/>
            <person name="Rhee K.H."/>
            <person name="Giovannoni S.J."/>
            <person name="Cho J.C."/>
        </authorList>
    </citation>
    <scope>NUCLEOTIDE SEQUENCE [LARGE SCALE GENOMIC DNA]</scope>
    <source>
        <strain evidence="2">ATCC BAA-594 / HTCC2503 / KCTC 12087</strain>
    </source>
</reference>
<dbReference type="STRING" id="314260.PB2503_13094"/>
<dbReference type="AlphaFoldDB" id="E0TGP7"/>
<dbReference type="KEGG" id="pbr:PB2503_13094"/>
<dbReference type="Gene3D" id="1.10.10.410">
    <property type="match status" value="1"/>
</dbReference>
<dbReference type="eggNOG" id="COG1610">
    <property type="taxonomic scope" value="Bacteria"/>
</dbReference>
<dbReference type="Proteomes" id="UP000001302">
    <property type="component" value="Chromosome"/>
</dbReference>
<dbReference type="InterPro" id="IPR042184">
    <property type="entry name" value="YqeY/Aim41_N"/>
</dbReference>
<dbReference type="InterPro" id="IPR023168">
    <property type="entry name" value="GatB_Yqey_C_2"/>
</dbReference>
<organism evidence="1 2">
    <name type="scientific">Parvularcula bermudensis (strain ATCC BAA-594 / HTCC2503 / KCTC 12087)</name>
    <dbReference type="NCBI Taxonomy" id="314260"/>
    <lineage>
        <taxon>Bacteria</taxon>
        <taxon>Pseudomonadati</taxon>
        <taxon>Pseudomonadota</taxon>
        <taxon>Alphaproteobacteria</taxon>
        <taxon>Parvularculales</taxon>
        <taxon>Parvularculaceae</taxon>
        <taxon>Parvularcula</taxon>
    </lineage>
</organism>
<evidence type="ECO:0000313" key="1">
    <source>
        <dbReference type="EMBL" id="ADM10656.1"/>
    </source>
</evidence>
<accession>E0TGP7</accession>
<dbReference type="HOGENOM" id="CLU_079430_2_2_5"/>
<gene>
    <name evidence="1" type="ordered locus">PB2503_13094</name>
</gene>
<dbReference type="GO" id="GO:0016884">
    <property type="term" value="F:carbon-nitrogen ligase activity, with glutamine as amido-N-donor"/>
    <property type="evidence" value="ECO:0007669"/>
    <property type="project" value="InterPro"/>
</dbReference>
<sequence>MVLTLVDKITADLKTAMKAKDDKIRVSTLRLIVAALKDRDIAARANDQCCGLKDDDVLAILTKMVKQREESAKTYEEAGRIELAEQEREEIEVIRTYLPAQLSDTEIDSAVEMVIDDLDADGLKDMGRCMGALKQRYQGAMDFSKANQRVKERLSQ</sequence>
<evidence type="ECO:0008006" key="3">
    <source>
        <dbReference type="Google" id="ProtNLM"/>
    </source>
</evidence>
<evidence type="ECO:0000313" key="2">
    <source>
        <dbReference type="Proteomes" id="UP000001302"/>
    </source>
</evidence>
<dbReference type="InterPro" id="IPR003789">
    <property type="entry name" value="Asn/Gln_tRNA_amidoTrase-B-like"/>
</dbReference>